<reference evidence="9 10" key="1">
    <citation type="submission" date="2014-06" db="EMBL/GenBank/DDBJ databases">
        <title>Whole Genome Sequences of Three Symbiotic Endozoicomonas Bacteria.</title>
        <authorList>
            <person name="Neave M.J."/>
            <person name="Apprill A."/>
            <person name="Voolstra C.R."/>
        </authorList>
    </citation>
    <scope>NUCLEOTIDE SEQUENCE [LARGE SCALE GENOMIC DNA]</scope>
    <source>
        <strain evidence="9 10">LMG 24815</strain>
    </source>
</reference>
<dbReference type="EMBL" id="JOKG01000001">
    <property type="protein sequence ID" value="KEQ15188.1"/>
    <property type="molecule type" value="Genomic_DNA"/>
</dbReference>
<evidence type="ECO:0000313" key="10">
    <source>
        <dbReference type="Proteomes" id="UP000028006"/>
    </source>
</evidence>
<evidence type="ECO:0000256" key="3">
    <source>
        <dbReference type="ARBA" id="ARBA00022452"/>
    </source>
</evidence>
<keyword evidence="7" id="KW-0998">Cell outer membrane</keyword>
<dbReference type="GO" id="GO:0015483">
    <property type="term" value="F:long-chain fatty acid transporting porin activity"/>
    <property type="evidence" value="ECO:0007669"/>
    <property type="project" value="TreeGrafter"/>
</dbReference>
<proteinExistence type="inferred from homology"/>
<evidence type="ECO:0000256" key="1">
    <source>
        <dbReference type="ARBA" id="ARBA00004571"/>
    </source>
</evidence>
<dbReference type="SUPFAM" id="SSF56935">
    <property type="entry name" value="Porins"/>
    <property type="match status" value="1"/>
</dbReference>
<comment type="similarity">
    <text evidence="2">Belongs to the OmpP1/FadL family.</text>
</comment>
<evidence type="ECO:0000256" key="8">
    <source>
        <dbReference type="SAM" id="SignalP"/>
    </source>
</evidence>
<dbReference type="PANTHER" id="PTHR35093:SF8">
    <property type="entry name" value="OUTER MEMBRANE PROTEIN NMB0088-RELATED"/>
    <property type="match status" value="1"/>
</dbReference>
<evidence type="ECO:0000256" key="5">
    <source>
        <dbReference type="ARBA" id="ARBA00022729"/>
    </source>
</evidence>
<evidence type="ECO:0000256" key="6">
    <source>
        <dbReference type="ARBA" id="ARBA00023136"/>
    </source>
</evidence>
<keyword evidence="4" id="KW-0812">Transmembrane</keyword>
<dbReference type="Proteomes" id="UP000028006">
    <property type="component" value="Unassembled WGS sequence"/>
</dbReference>
<dbReference type="PANTHER" id="PTHR35093">
    <property type="entry name" value="OUTER MEMBRANE PROTEIN NMB0088-RELATED"/>
    <property type="match status" value="1"/>
</dbReference>
<accession>A0A081N9R5</accession>
<dbReference type="Gene3D" id="2.40.160.60">
    <property type="entry name" value="Outer membrane protein transport protein (OMPP1/FadL/TodX)"/>
    <property type="match status" value="1"/>
</dbReference>
<evidence type="ECO:0000256" key="2">
    <source>
        <dbReference type="ARBA" id="ARBA00008163"/>
    </source>
</evidence>
<dbReference type="RefSeq" id="WP_034872336.1">
    <property type="nucleotide sequence ID" value="NZ_JOKG01000001.1"/>
</dbReference>
<sequence length="418" mass="45391">MNKKCLLKKTLLATMIALASQHAAAAGFLLVEDSATGLGRAFAGEGAIADNAAVGARNPAAMATFDTAAFSVGLSYINPSVDTEVHSATFGDTGKAKDIAPDAWVPNIHYIHPVSDKFAVGTSVFSNFGLSTEYPKNVGSLGGGNTELMTVNWAVNGSYRMNEQFSIGAGVNVLYADAEMNRYIPPGSPVSGGQRAVKMKGDGYGYGWNAGLLWEISPQHRIALTYRSSIDTTLKGKGDFLSQGITNTSAEMDIEFPDLWELSGYHRVATKWALSYSVLRTGWSSFKELKAESSSCTVGKGVCFEKAEYWKDSWRYSAGVTHYLNNQWTLRAGVALDRSPVKGEYRTMSIPDSDRYWYTVGATYSIQDNSTIDIGFAYLDGDAKKGTETDMVGNVPVVYEFEAGGDAYIFAVQYSYWF</sequence>
<evidence type="ECO:0000256" key="4">
    <source>
        <dbReference type="ARBA" id="ARBA00022692"/>
    </source>
</evidence>
<keyword evidence="6" id="KW-0472">Membrane</keyword>
<comment type="caution">
    <text evidence="9">The sequence shown here is derived from an EMBL/GenBank/DDBJ whole genome shotgun (WGS) entry which is preliminary data.</text>
</comment>
<comment type="subcellular location">
    <subcellularLocation>
        <location evidence="1">Cell outer membrane</location>
        <topology evidence="1">Multi-pass membrane protein</topology>
    </subcellularLocation>
</comment>
<keyword evidence="3" id="KW-1134">Transmembrane beta strand</keyword>
<feature type="signal peptide" evidence="8">
    <location>
        <begin position="1"/>
        <end position="25"/>
    </location>
</feature>
<evidence type="ECO:0000256" key="7">
    <source>
        <dbReference type="ARBA" id="ARBA00023237"/>
    </source>
</evidence>
<name>A0A081N9R5_9GAMM</name>
<dbReference type="Pfam" id="PF03349">
    <property type="entry name" value="Toluene_X"/>
    <property type="match status" value="1"/>
</dbReference>
<gene>
    <name evidence="9" type="ORF">GZ77_00355</name>
</gene>
<organism evidence="9 10">
    <name type="scientific">Endozoicomonas montiporae</name>
    <dbReference type="NCBI Taxonomy" id="1027273"/>
    <lineage>
        <taxon>Bacteria</taxon>
        <taxon>Pseudomonadati</taxon>
        <taxon>Pseudomonadota</taxon>
        <taxon>Gammaproteobacteria</taxon>
        <taxon>Oceanospirillales</taxon>
        <taxon>Endozoicomonadaceae</taxon>
        <taxon>Endozoicomonas</taxon>
    </lineage>
</organism>
<dbReference type="eggNOG" id="COG2067">
    <property type="taxonomic scope" value="Bacteria"/>
</dbReference>
<dbReference type="GO" id="GO:0009279">
    <property type="term" value="C:cell outer membrane"/>
    <property type="evidence" value="ECO:0007669"/>
    <property type="project" value="UniProtKB-SubCell"/>
</dbReference>
<feature type="chain" id="PRO_5001760655" evidence="8">
    <location>
        <begin position="26"/>
        <end position="418"/>
    </location>
</feature>
<dbReference type="InterPro" id="IPR005017">
    <property type="entry name" value="OMPP1/FadL/TodX"/>
</dbReference>
<evidence type="ECO:0000313" key="9">
    <source>
        <dbReference type="EMBL" id="KEQ15188.1"/>
    </source>
</evidence>
<protein>
    <submittedName>
        <fullName evidence="9">Long-chain fatty acid outer membrane transporter</fullName>
    </submittedName>
</protein>
<dbReference type="AlphaFoldDB" id="A0A081N9R5"/>
<keyword evidence="10" id="KW-1185">Reference proteome</keyword>
<keyword evidence="5 8" id="KW-0732">Signal</keyword>